<feature type="transmembrane region" description="Helical" evidence="1">
    <location>
        <begin position="21"/>
        <end position="42"/>
    </location>
</feature>
<proteinExistence type="predicted"/>
<dbReference type="AlphaFoldDB" id="A0A7Y6TX15"/>
<keyword evidence="1" id="KW-1133">Transmembrane helix</keyword>
<organism evidence="2 3">
    <name type="scientific">Piscinibacter koreensis</name>
    <dbReference type="NCBI Taxonomy" id="2742824"/>
    <lineage>
        <taxon>Bacteria</taxon>
        <taxon>Pseudomonadati</taxon>
        <taxon>Pseudomonadota</taxon>
        <taxon>Betaproteobacteria</taxon>
        <taxon>Burkholderiales</taxon>
        <taxon>Sphaerotilaceae</taxon>
        <taxon>Piscinibacter</taxon>
    </lineage>
</organism>
<evidence type="ECO:0000313" key="3">
    <source>
        <dbReference type="Proteomes" id="UP000529637"/>
    </source>
</evidence>
<feature type="transmembrane region" description="Helical" evidence="1">
    <location>
        <begin position="138"/>
        <end position="161"/>
    </location>
</feature>
<comment type="caution">
    <text evidence="2">The sequence shown here is derived from an EMBL/GenBank/DDBJ whole genome shotgun (WGS) entry which is preliminary data.</text>
</comment>
<gene>
    <name evidence="2" type="ORF">HQN59_13225</name>
</gene>
<dbReference type="Proteomes" id="UP000529637">
    <property type="component" value="Unassembled WGS sequence"/>
</dbReference>
<protein>
    <submittedName>
        <fullName evidence="2">Uncharacterized protein</fullName>
    </submittedName>
</protein>
<keyword evidence="3" id="KW-1185">Reference proteome</keyword>
<evidence type="ECO:0000313" key="2">
    <source>
        <dbReference type="EMBL" id="NUZ06724.1"/>
    </source>
</evidence>
<dbReference type="EMBL" id="JABWMJ010000005">
    <property type="protein sequence ID" value="NUZ06724.1"/>
    <property type="molecule type" value="Genomic_DNA"/>
</dbReference>
<feature type="transmembrane region" description="Helical" evidence="1">
    <location>
        <begin position="94"/>
        <end position="118"/>
    </location>
</feature>
<keyword evidence="1" id="KW-0472">Membrane</keyword>
<keyword evidence="1" id="KW-0812">Transmembrane</keyword>
<reference evidence="2 3" key="1">
    <citation type="submission" date="2020-06" db="EMBL/GenBank/DDBJ databases">
        <title>Schlegella sp. ID0723 isolated from air conditioner.</title>
        <authorList>
            <person name="Kim D.Y."/>
            <person name="Kim D.-U."/>
        </authorList>
    </citation>
    <scope>NUCLEOTIDE SEQUENCE [LARGE SCALE GENOMIC DNA]</scope>
    <source>
        <strain evidence="2 3">ID0723</strain>
    </source>
</reference>
<name>A0A7Y6TX15_9BURK</name>
<evidence type="ECO:0000256" key="1">
    <source>
        <dbReference type="SAM" id="Phobius"/>
    </source>
</evidence>
<feature type="transmembrane region" description="Helical" evidence="1">
    <location>
        <begin position="54"/>
        <end position="73"/>
    </location>
</feature>
<accession>A0A7Y6TX15</accession>
<sequence length="193" mass="21842">MYRDVRENFAVYWHAYGGVRALVRSPYLHLALVLTAFAYPYWSAPLWWDTVISVLPNLLGFTLGGFAMFMGFGDEQFKRTLVATDPDAPDEPTLFVVVCGAFVHFIVMQCAALLAALLAKAWWVYVPWPEPIARALPWLNLLGGCVGFGLFLYALTSTLAATMHVFRMATVYDKVQRMRQQLEEAQERSRTGH</sequence>